<dbReference type="CDD" id="cd02021">
    <property type="entry name" value="GntK"/>
    <property type="match status" value="1"/>
</dbReference>
<dbReference type="Proteomes" id="UP000070299">
    <property type="component" value="Unassembled WGS sequence"/>
</dbReference>
<reference evidence="11" key="1">
    <citation type="submission" date="2016-02" db="EMBL/GenBank/DDBJ databases">
        <authorList>
            <person name="Schultz-Johansen M."/>
            <person name="Glaring M.A."/>
            <person name="Bech P.K."/>
            <person name="Stougaard P."/>
        </authorList>
    </citation>
    <scope>NUCLEOTIDE SEQUENCE [LARGE SCALE GENOMIC DNA]</scope>
    <source>
        <strain evidence="11">S66</strain>
    </source>
</reference>
<evidence type="ECO:0000256" key="6">
    <source>
        <dbReference type="ARBA" id="ARBA00022777"/>
    </source>
</evidence>
<dbReference type="OrthoDB" id="9795716at2"/>
<dbReference type="SUPFAM" id="SSF52540">
    <property type="entry name" value="P-loop containing nucleoside triphosphate hydrolases"/>
    <property type="match status" value="1"/>
</dbReference>
<comment type="similarity">
    <text evidence="2 9">Belongs to the gluconokinase GntK/GntV family.</text>
</comment>
<keyword evidence="11" id="KW-1185">Reference proteome</keyword>
<proteinExistence type="inferred from homology"/>
<sequence>METQQKPSSKLKLIIVMGVSGCGKSSVGSTIAKDLGFQFIEADDHHSAAAKKHMAAGKPLTDAMREPWLQRLMDIISASPQQNTVMAYSGLRRKHRQRFRELGFDTLYVHLYGEQEVILRRMQKRKDHFMPTSLLASQYSALELPDAEPDVVTLDIGIDLQHIVERVHAVIRLIQPLSLNSAMA</sequence>
<dbReference type="GO" id="GO:0005524">
    <property type="term" value="F:ATP binding"/>
    <property type="evidence" value="ECO:0007669"/>
    <property type="project" value="UniProtKB-KW"/>
</dbReference>
<evidence type="ECO:0000256" key="1">
    <source>
        <dbReference type="ARBA" id="ARBA00004761"/>
    </source>
</evidence>
<accession>A0A148KLC7</accession>
<evidence type="ECO:0000256" key="5">
    <source>
        <dbReference type="ARBA" id="ARBA00022741"/>
    </source>
</evidence>
<evidence type="ECO:0000313" key="11">
    <source>
        <dbReference type="Proteomes" id="UP000070299"/>
    </source>
</evidence>
<dbReference type="GO" id="GO:0046316">
    <property type="term" value="F:gluconokinase activity"/>
    <property type="evidence" value="ECO:0007669"/>
    <property type="project" value="UniProtKB-EC"/>
</dbReference>
<dbReference type="NCBIfam" id="TIGR01313">
    <property type="entry name" value="therm_gnt_kin"/>
    <property type="match status" value="1"/>
</dbReference>
<dbReference type="Gene3D" id="3.40.50.300">
    <property type="entry name" value="P-loop containing nucleotide triphosphate hydrolases"/>
    <property type="match status" value="1"/>
</dbReference>
<gene>
    <name evidence="10" type="ORF">AX660_01700</name>
</gene>
<keyword evidence="7 9" id="KW-0067">ATP-binding</keyword>
<name>A0A148KLC7_9ALTE</name>
<evidence type="ECO:0000256" key="3">
    <source>
        <dbReference type="ARBA" id="ARBA00012054"/>
    </source>
</evidence>
<dbReference type="GO" id="GO:0005737">
    <property type="term" value="C:cytoplasm"/>
    <property type="evidence" value="ECO:0007669"/>
    <property type="project" value="TreeGrafter"/>
</dbReference>
<dbReference type="GO" id="GO:0005975">
    <property type="term" value="P:carbohydrate metabolic process"/>
    <property type="evidence" value="ECO:0007669"/>
    <property type="project" value="InterPro"/>
</dbReference>
<keyword evidence="6 9" id="KW-0418">Kinase</keyword>
<dbReference type="AlphaFoldDB" id="A0A148KLC7"/>
<dbReference type="Pfam" id="PF13671">
    <property type="entry name" value="AAA_33"/>
    <property type="match status" value="1"/>
</dbReference>
<dbReference type="PANTHER" id="PTHR43442">
    <property type="entry name" value="GLUCONOKINASE-RELATED"/>
    <property type="match status" value="1"/>
</dbReference>
<evidence type="ECO:0000256" key="7">
    <source>
        <dbReference type="ARBA" id="ARBA00022840"/>
    </source>
</evidence>
<dbReference type="STRING" id="1799789.AX660_01700"/>
<dbReference type="PANTHER" id="PTHR43442:SF3">
    <property type="entry name" value="GLUCONOKINASE-RELATED"/>
    <property type="match status" value="1"/>
</dbReference>
<dbReference type="InterPro" id="IPR006001">
    <property type="entry name" value="Therm_gnt_kin"/>
</dbReference>
<comment type="caution">
    <text evidence="10">The sequence shown here is derived from an EMBL/GenBank/DDBJ whole genome shotgun (WGS) entry which is preliminary data.</text>
</comment>
<organism evidence="10 11">
    <name type="scientific">Paraglaciecola hydrolytica</name>
    <dbReference type="NCBI Taxonomy" id="1799789"/>
    <lineage>
        <taxon>Bacteria</taxon>
        <taxon>Pseudomonadati</taxon>
        <taxon>Pseudomonadota</taxon>
        <taxon>Gammaproteobacteria</taxon>
        <taxon>Alteromonadales</taxon>
        <taxon>Alteromonadaceae</taxon>
        <taxon>Paraglaciecola</taxon>
    </lineage>
</organism>
<evidence type="ECO:0000313" key="10">
    <source>
        <dbReference type="EMBL" id="KXI27126.1"/>
    </source>
</evidence>
<keyword evidence="5 9" id="KW-0547">Nucleotide-binding</keyword>
<comment type="catalytic activity">
    <reaction evidence="8 9">
        <text>D-gluconate + ATP = 6-phospho-D-gluconate + ADP + H(+)</text>
        <dbReference type="Rhea" id="RHEA:19433"/>
        <dbReference type="ChEBI" id="CHEBI:15378"/>
        <dbReference type="ChEBI" id="CHEBI:18391"/>
        <dbReference type="ChEBI" id="CHEBI:30616"/>
        <dbReference type="ChEBI" id="CHEBI:58759"/>
        <dbReference type="ChEBI" id="CHEBI:456216"/>
        <dbReference type="EC" id="2.7.1.12"/>
    </reaction>
</comment>
<comment type="pathway">
    <text evidence="1">Carbohydrate acid metabolism.</text>
</comment>
<dbReference type="RefSeq" id="WP_068381494.1">
    <property type="nucleotide sequence ID" value="NZ_LSNE01000015.1"/>
</dbReference>
<dbReference type="EMBL" id="LSNE01000015">
    <property type="protein sequence ID" value="KXI27126.1"/>
    <property type="molecule type" value="Genomic_DNA"/>
</dbReference>
<evidence type="ECO:0000256" key="4">
    <source>
        <dbReference type="ARBA" id="ARBA00022679"/>
    </source>
</evidence>
<evidence type="ECO:0000256" key="8">
    <source>
        <dbReference type="ARBA" id="ARBA00048090"/>
    </source>
</evidence>
<protein>
    <recommendedName>
        <fullName evidence="3 9">Gluconokinase</fullName>
        <ecNumber evidence="3 9">2.7.1.12</ecNumber>
    </recommendedName>
</protein>
<evidence type="ECO:0000256" key="9">
    <source>
        <dbReference type="RuleBase" id="RU363066"/>
    </source>
</evidence>
<keyword evidence="4 9" id="KW-0808">Transferase</keyword>
<dbReference type="EC" id="2.7.1.12" evidence="3 9"/>
<dbReference type="InterPro" id="IPR027417">
    <property type="entry name" value="P-loop_NTPase"/>
</dbReference>
<evidence type="ECO:0000256" key="2">
    <source>
        <dbReference type="ARBA" id="ARBA00008420"/>
    </source>
</evidence>